<dbReference type="Proteomes" id="UP000324897">
    <property type="component" value="Chromosome 3"/>
</dbReference>
<evidence type="ECO:0000259" key="2">
    <source>
        <dbReference type="Pfam" id="PF12274"/>
    </source>
</evidence>
<dbReference type="PANTHER" id="PTHR33326:SF44">
    <property type="entry name" value="OS10G0494950 PROTEIN"/>
    <property type="match status" value="1"/>
</dbReference>
<protein>
    <recommendedName>
        <fullName evidence="2">DUF3615 domain-containing protein</fullName>
    </recommendedName>
</protein>
<gene>
    <name evidence="3" type="ORF">EJB05_46369</name>
</gene>
<dbReference type="Gramene" id="TVU12714">
    <property type="protein sequence ID" value="TVU12714"/>
    <property type="gene ID" value="EJB05_46369"/>
</dbReference>
<dbReference type="Pfam" id="PF12274">
    <property type="entry name" value="DUF3615"/>
    <property type="match status" value="1"/>
</dbReference>
<feature type="region of interest" description="Disordered" evidence="1">
    <location>
        <begin position="58"/>
        <end position="82"/>
    </location>
</feature>
<comment type="caution">
    <text evidence="3">The sequence shown here is derived from an EMBL/GenBank/DDBJ whole genome shotgun (WGS) entry which is preliminary data.</text>
</comment>
<proteinExistence type="predicted"/>
<keyword evidence="4" id="KW-1185">Reference proteome</keyword>
<feature type="compositionally biased region" description="Polar residues" evidence="1">
    <location>
        <begin position="186"/>
        <end position="205"/>
    </location>
</feature>
<dbReference type="InterPro" id="IPR022059">
    <property type="entry name" value="DUF3615"/>
</dbReference>
<dbReference type="EMBL" id="RWGY01000039">
    <property type="protein sequence ID" value="TVU12714.1"/>
    <property type="molecule type" value="Genomic_DNA"/>
</dbReference>
<reference evidence="3 4" key="1">
    <citation type="journal article" date="2019" name="Sci. Rep.">
        <title>A high-quality genome of Eragrostis curvula grass provides insights into Poaceae evolution and supports new strategies to enhance forage quality.</title>
        <authorList>
            <person name="Carballo J."/>
            <person name="Santos B.A.C.M."/>
            <person name="Zappacosta D."/>
            <person name="Garbus I."/>
            <person name="Selva J.P."/>
            <person name="Gallo C.A."/>
            <person name="Diaz A."/>
            <person name="Albertini E."/>
            <person name="Caccamo M."/>
            <person name="Echenique V."/>
        </authorList>
    </citation>
    <scope>NUCLEOTIDE SEQUENCE [LARGE SCALE GENOMIC DNA]</scope>
    <source>
        <strain evidence="4">cv. Victoria</strain>
        <tissue evidence="3">Leaf</tissue>
    </source>
</reference>
<name>A0A5J9TMZ2_9POAL</name>
<dbReference type="AlphaFoldDB" id="A0A5J9TMZ2"/>
<organism evidence="3 4">
    <name type="scientific">Eragrostis curvula</name>
    <name type="common">weeping love grass</name>
    <dbReference type="NCBI Taxonomy" id="38414"/>
    <lineage>
        <taxon>Eukaryota</taxon>
        <taxon>Viridiplantae</taxon>
        <taxon>Streptophyta</taxon>
        <taxon>Embryophyta</taxon>
        <taxon>Tracheophyta</taxon>
        <taxon>Spermatophyta</taxon>
        <taxon>Magnoliopsida</taxon>
        <taxon>Liliopsida</taxon>
        <taxon>Poales</taxon>
        <taxon>Poaceae</taxon>
        <taxon>PACMAD clade</taxon>
        <taxon>Chloridoideae</taxon>
        <taxon>Eragrostideae</taxon>
        <taxon>Eragrostidinae</taxon>
        <taxon>Eragrostis</taxon>
    </lineage>
</organism>
<feature type="region of interest" description="Disordered" evidence="1">
    <location>
        <begin position="140"/>
        <end position="205"/>
    </location>
</feature>
<evidence type="ECO:0000313" key="4">
    <source>
        <dbReference type="Proteomes" id="UP000324897"/>
    </source>
</evidence>
<feature type="region of interest" description="Disordered" evidence="1">
    <location>
        <begin position="1"/>
        <end position="32"/>
    </location>
</feature>
<dbReference type="OrthoDB" id="667643at2759"/>
<evidence type="ECO:0000256" key="1">
    <source>
        <dbReference type="SAM" id="MobiDB-lite"/>
    </source>
</evidence>
<feature type="domain" description="DUF3615" evidence="2">
    <location>
        <begin position="289"/>
        <end position="388"/>
    </location>
</feature>
<evidence type="ECO:0000313" key="3">
    <source>
        <dbReference type="EMBL" id="TVU12714.1"/>
    </source>
</evidence>
<dbReference type="PANTHER" id="PTHR33326">
    <property type="entry name" value="OS05G0543800 PROTEIN"/>
    <property type="match status" value="1"/>
</dbReference>
<accession>A0A5J9TMZ2</accession>
<sequence>MRNHKHKRSAAAKARAKARDDKSAVASASRSEKLVAGAIESSSLLTLQKPHLSSLNDFRDSSLDEESVPASQQTVPHNTINGSSSTFPSCCEKILINVAESLSVLSLQEPDDSYLEESISNSSVELLGSSSEESITACPQTVPHNTIDGSSRTSPSCGEKRVAGSVESAAAPTLQDSDDSSSEESITYSPRTVPQNITNGSSSPALSPGSNILIRYSQKCSEIFYIRLDQRGRFWVYPDLGGPFKSVDDIDCSISLFDEIHHAERIVMPKRVPDSSSAKDSSVDRHLIQALLDQYNDESNRAGRRALEVEDVLRKQVFIEKSRWYYHFNFTVNQNVAVKNLFFAEVSHMQGRKVLDVSCCCAIDTDDVDEDFICYGCTNNGHPDMQHPNVTEYSGGRMNINLPFGAAPMWSISADEKKEAVYVRGIGGSLGQDDALCWQHGTIARYDADLWNVDASPRMYVFSS</sequence>
<feature type="compositionally biased region" description="Polar residues" evidence="1">
    <location>
        <begin position="140"/>
        <end position="156"/>
    </location>
</feature>
<feature type="compositionally biased region" description="Basic residues" evidence="1">
    <location>
        <begin position="1"/>
        <end position="16"/>
    </location>
</feature>
<feature type="compositionally biased region" description="Polar residues" evidence="1">
    <location>
        <begin position="69"/>
        <end position="82"/>
    </location>
</feature>